<feature type="transmembrane region" description="Helical" evidence="1">
    <location>
        <begin position="88"/>
        <end position="109"/>
    </location>
</feature>
<evidence type="ECO:0008006" key="4">
    <source>
        <dbReference type="Google" id="ProtNLM"/>
    </source>
</evidence>
<gene>
    <name evidence="2" type="ORF">B456_010G110100</name>
</gene>
<dbReference type="eggNOG" id="ENOG502S3XX">
    <property type="taxonomic scope" value="Eukaryota"/>
</dbReference>
<keyword evidence="1" id="KW-0812">Transmembrane</keyword>
<feature type="transmembrane region" description="Helical" evidence="1">
    <location>
        <begin position="15"/>
        <end position="35"/>
    </location>
</feature>
<keyword evidence="1" id="KW-1133">Transmembrane helix</keyword>
<feature type="transmembrane region" description="Helical" evidence="1">
    <location>
        <begin position="55"/>
        <end position="76"/>
    </location>
</feature>
<sequence>MPRCSRCCLHHSMKIVNLIMNFLGIAIIVYSLWLQKKWNIGVAQLVSFPSIPNPWFIYTCFGVGIAVCLSSLFSFIVSNCISTSILCIYIFSVCSLLFLEIAVIVTIFFKNDWSSLISKYIDENHEYFKNFVVFHEKMCRLITLLILVPQVGVIALAIILWRVGIERISEREQSGLGDFTTSFLVGTGPAILNNNTTILCGRCEVLRLVNPTRPTFFSYLNMLFRMHLQARPFLT</sequence>
<evidence type="ECO:0000313" key="2">
    <source>
        <dbReference type="EMBL" id="KJB65716.1"/>
    </source>
</evidence>
<accession>A0A0D2UCB6</accession>
<dbReference type="STRING" id="29730.A0A0D2UCB6"/>
<dbReference type="SMR" id="A0A0D2UCB6"/>
<dbReference type="Proteomes" id="UP000032304">
    <property type="component" value="Chromosome 10"/>
</dbReference>
<dbReference type="AlphaFoldDB" id="A0A0D2UCB6"/>
<feature type="transmembrane region" description="Helical" evidence="1">
    <location>
        <begin position="141"/>
        <end position="161"/>
    </location>
</feature>
<dbReference type="OrthoDB" id="1894372at2759"/>
<protein>
    <recommendedName>
        <fullName evidence="4">Tetraspanin-19-like</fullName>
    </recommendedName>
</protein>
<evidence type="ECO:0000256" key="1">
    <source>
        <dbReference type="SAM" id="Phobius"/>
    </source>
</evidence>
<reference evidence="2 3" key="1">
    <citation type="journal article" date="2012" name="Nature">
        <title>Repeated polyploidization of Gossypium genomes and the evolution of spinnable cotton fibres.</title>
        <authorList>
            <person name="Paterson A.H."/>
            <person name="Wendel J.F."/>
            <person name="Gundlach H."/>
            <person name="Guo H."/>
            <person name="Jenkins J."/>
            <person name="Jin D."/>
            <person name="Llewellyn D."/>
            <person name="Showmaker K.C."/>
            <person name="Shu S."/>
            <person name="Udall J."/>
            <person name="Yoo M.J."/>
            <person name="Byers R."/>
            <person name="Chen W."/>
            <person name="Doron-Faigenboim A."/>
            <person name="Duke M.V."/>
            <person name="Gong L."/>
            <person name="Grimwood J."/>
            <person name="Grover C."/>
            <person name="Grupp K."/>
            <person name="Hu G."/>
            <person name="Lee T.H."/>
            <person name="Li J."/>
            <person name="Lin L."/>
            <person name="Liu T."/>
            <person name="Marler B.S."/>
            <person name="Page J.T."/>
            <person name="Roberts A.W."/>
            <person name="Romanel E."/>
            <person name="Sanders W.S."/>
            <person name="Szadkowski E."/>
            <person name="Tan X."/>
            <person name="Tang H."/>
            <person name="Xu C."/>
            <person name="Wang J."/>
            <person name="Wang Z."/>
            <person name="Zhang D."/>
            <person name="Zhang L."/>
            <person name="Ashrafi H."/>
            <person name="Bedon F."/>
            <person name="Bowers J.E."/>
            <person name="Brubaker C.L."/>
            <person name="Chee P.W."/>
            <person name="Das S."/>
            <person name="Gingle A.R."/>
            <person name="Haigler C.H."/>
            <person name="Harker D."/>
            <person name="Hoffmann L.V."/>
            <person name="Hovav R."/>
            <person name="Jones D.C."/>
            <person name="Lemke C."/>
            <person name="Mansoor S."/>
            <person name="ur Rahman M."/>
            <person name="Rainville L.N."/>
            <person name="Rambani A."/>
            <person name="Reddy U.K."/>
            <person name="Rong J.K."/>
            <person name="Saranga Y."/>
            <person name="Scheffler B.E."/>
            <person name="Scheffler J.A."/>
            <person name="Stelly D.M."/>
            <person name="Triplett B.A."/>
            <person name="Van Deynze A."/>
            <person name="Vaslin M.F."/>
            <person name="Waghmare V.N."/>
            <person name="Walford S.A."/>
            <person name="Wright R.J."/>
            <person name="Zaki E.A."/>
            <person name="Zhang T."/>
            <person name="Dennis E.S."/>
            <person name="Mayer K.F."/>
            <person name="Peterson D.G."/>
            <person name="Rokhsar D.S."/>
            <person name="Wang X."/>
            <person name="Schmutz J."/>
        </authorList>
    </citation>
    <scope>NUCLEOTIDE SEQUENCE [LARGE SCALE GENOMIC DNA]</scope>
</reference>
<keyword evidence="3" id="KW-1185">Reference proteome</keyword>
<dbReference type="EMBL" id="CM001749">
    <property type="protein sequence ID" value="KJB65716.1"/>
    <property type="molecule type" value="Genomic_DNA"/>
</dbReference>
<name>A0A0D2UCB6_GOSRA</name>
<keyword evidence="1" id="KW-0472">Membrane</keyword>
<proteinExistence type="predicted"/>
<evidence type="ECO:0000313" key="3">
    <source>
        <dbReference type="Proteomes" id="UP000032304"/>
    </source>
</evidence>
<dbReference type="Gramene" id="KJB65716">
    <property type="protein sequence ID" value="KJB65716"/>
    <property type="gene ID" value="B456_010G110100"/>
</dbReference>
<organism evidence="2 3">
    <name type="scientific">Gossypium raimondii</name>
    <name type="common">Peruvian cotton</name>
    <name type="synonym">Gossypium klotzschianum subsp. raimondii</name>
    <dbReference type="NCBI Taxonomy" id="29730"/>
    <lineage>
        <taxon>Eukaryota</taxon>
        <taxon>Viridiplantae</taxon>
        <taxon>Streptophyta</taxon>
        <taxon>Embryophyta</taxon>
        <taxon>Tracheophyta</taxon>
        <taxon>Spermatophyta</taxon>
        <taxon>Magnoliopsida</taxon>
        <taxon>eudicotyledons</taxon>
        <taxon>Gunneridae</taxon>
        <taxon>Pentapetalae</taxon>
        <taxon>rosids</taxon>
        <taxon>malvids</taxon>
        <taxon>Malvales</taxon>
        <taxon>Malvaceae</taxon>
        <taxon>Malvoideae</taxon>
        <taxon>Gossypium</taxon>
    </lineage>
</organism>
<dbReference type="KEGG" id="gra:105774339"/>
<dbReference type="OMA" id="YCARCCL"/>